<dbReference type="AlphaFoldDB" id="A0AAN6UFR2"/>
<feature type="region of interest" description="Disordered" evidence="3">
    <location>
        <begin position="244"/>
        <end position="309"/>
    </location>
</feature>
<dbReference type="InterPro" id="IPR035979">
    <property type="entry name" value="RBD_domain_sf"/>
</dbReference>
<keyword evidence="1 2" id="KW-0694">RNA-binding</keyword>
<dbReference type="Gene3D" id="3.30.70.330">
    <property type="match status" value="2"/>
</dbReference>
<dbReference type="EMBL" id="MU853420">
    <property type="protein sequence ID" value="KAK4132045.1"/>
    <property type="molecule type" value="Genomic_DNA"/>
</dbReference>
<dbReference type="Pfam" id="PF00076">
    <property type="entry name" value="RRM_1"/>
    <property type="match status" value="1"/>
</dbReference>
<dbReference type="InterPro" id="IPR000504">
    <property type="entry name" value="RRM_dom"/>
</dbReference>
<organism evidence="5 6">
    <name type="scientific">Trichocladium antarcticum</name>
    <dbReference type="NCBI Taxonomy" id="1450529"/>
    <lineage>
        <taxon>Eukaryota</taxon>
        <taxon>Fungi</taxon>
        <taxon>Dikarya</taxon>
        <taxon>Ascomycota</taxon>
        <taxon>Pezizomycotina</taxon>
        <taxon>Sordariomycetes</taxon>
        <taxon>Sordariomycetidae</taxon>
        <taxon>Sordariales</taxon>
        <taxon>Chaetomiaceae</taxon>
        <taxon>Trichocladium</taxon>
    </lineage>
</organism>
<name>A0AAN6UFR2_9PEZI</name>
<keyword evidence="6" id="KW-1185">Reference proteome</keyword>
<dbReference type="CDD" id="cd00590">
    <property type="entry name" value="RRM_SF"/>
    <property type="match status" value="1"/>
</dbReference>
<reference evidence="5" key="1">
    <citation type="journal article" date="2023" name="Mol. Phylogenet. Evol.">
        <title>Genome-scale phylogeny and comparative genomics of the fungal order Sordariales.</title>
        <authorList>
            <person name="Hensen N."/>
            <person name="Bonometti L."/>
            <person name="Westerberg I."/>
            <person name="Brannstrom I.O."/>
            <person name="Guillou S."/>
            <person name="Cros-Aarteil S."/>
            <person name="Calhoun S."/>
            <person name="Haridas S."/>
            <person name="Kuo A."/>
            <person name="Mondo S."/>
            <person name="Pangilinan J."/>
            <person name="Riley R."/>
            <person name="LaButti K."/>
            <person name="Andreopoulos B."/>
            <person name="Lipzen A."/>
            <person name="Chen C."/>
            <person name="Yan M."/>
            <person name="Daum C."/>
            <person name="Ng V."/>
            <person name="Clum A."/>
            <person name="Steindorff A."/>
            <person name="Ohm R.A."/>
            <person name="Martin F."/>
            <person name="Silar P."/>
            <person name="Natvig D.O."/>
            <person name="Lalanne C."/>
            <person name="Gautier V."/>
            <person name="Ament-Velasquez S.L."/>
            <person name="Kruys A."/>
            <person name="Hutchinson M.I."/>
            <person name="Powell A.J."/>
            <person name="Barry K."/>
            <person name="Miller A.N."/>
            <person name="Grigoriev I.V."/>
            <person name="Debuchy R."/>
            <person name="Gladieux P."/>
            <person name="Hiltunen Thoren M."/>
            <person name="Johannesson H."/>
        </authorList>
    </citation>
    <scope>NUCLEOTIDE SEQUENCE</scope>
    <source>
        <strain evidence="5">CBS 123565</strain>
    </source>
</reference>
<reference evidence="5" key="2">
    <citation type="submission" date="2023-05" db="EMBL/GenBank/DDBJ databases">
        <authorList>
            <consortium name="Lawrence Berkeley National Laboratory"/>
            <person name="Steindorff A."/>
            <person name="Hensen N."/>
            <person name="Bonometti L."/>
            <person name="Westerberg I."/>
            <person name="Brannstrom I.O."/>
            <person name="Guillou S."/>
            <person name="Cros-Aarteil S."/>
            <person name="Calhoun S."/>
            <person name="Haridas S."/>
            <person name="Kuo A."/>
            <person name="Mondo S."/>
            <person name="Pangilinan J."/>
            <person name="Riley R."/>
            <person name="Labutti K."/>
            <person name="Andreopoulos B."/>
            <person name="Lipzen A."/>
            <person name="Chen C."/>
            <person name="Yanf M."/>
            <person name="Daum C."/>
            <person name="Ng V."/>
            <person name="Clum A."/>
            <person name="Ohm R."/>
            <person name="Martin F."/>
            <person name="Silar P."/>
            <person name="Natvig D."/>
            <person name="Lalanne C."/>
            <person name="Gautier V."/>
            <person name="Ament-Velasquez S.L."/>
            <person name="Kruys A."/>
            <person name="Hutchinson M.I."/>
            <person name="Powell A.J."/>
            <person name="Barry K."/>
            <person name="Miller A.N."/>
            <person name="Grigoriev I.V."/>
            <person name="Debuchy R."/>
            <person name="Gladieux P."/>
            <person name="Thoren M.H."/>
            <person name="Johannesson H."/>
        </authorList>
    </citation>
    <scope>NUCLEOTIDE SEQUENCE</scope>
    <source>
        <strain evidence="5">CBS 123565</strain>
    </source>
</reference>
<dbReference type="PROSITE" id="PS50102">
    <property type="entry name" value="RRM"/>
    <property type="match status" value="2"/>
</dbReference>
<dbReference type="SMART" id="SM00360">
    <property type="entry name" value="RRM"/>
    <property type="match status" value="2"/>
</dbReference>
<comment type="caution">
    <text evidence="5">The sequence shown here is derived from an EMBL/GenBank/DDBJ whole genome shotgun (WGS) entry which is preliminary data.</text>
</comment>
<evidence type="ECO:0000256" key="3">
    <source>
        <dbReference type="SAM" id="MobiDB-lite"/>
    </source>
</evidence>
<feature type="compositionally biased region" description="Low complexity" evidence="3">
    <location>
        <begin position="262"/>
        <end position="276"/>
    </location>
</feature>
<feature type="domain" description="RRM" evidence="4">
    <location>
        <begin position="19"/>
        <end position="100"/>
    </location>
</feature>
<dbReference type="InterPro" id="IPR012677">
    <property type="entry name" value="Nucleotide-bd_a/b_plait_sf"/>
</dbReference>
<dbReference type="GO" id="GO:0003723">
    <property type="term" value="F:RNA binding"/>
    <property type="evidence" value="ECO:0007669"/>
    <property type="project" value="UniProtKB-UniRule"/>
</dbReference>
<proteinExistence type="predicted"/>
<evidence type="ECO:0000259" key="4">
    <source>
        <dbReference type="PROSITE" id="PS50102"/>
    </source>
</evidence>
<dbReference type="SUPFAM" id="SSF54928">
    <property type="entry name" value="RNA-binding domain, RBD"/>
    <property type="match status" value="1"/>
</dbReference>
<evidence type="ECO:0000256" key="1">
    <source>
        <dbReference type="ARBA" id="ARBA00022884"/>
    </source>
</evidence>
<sequence>MSVDIRQQGQEGDALSEGRRVYMGNLLYTVAPTDVEEMLRETGFAEQFEKLHISVDPVSGRNPGYCFLEFVTREEAERALAALPGTPLCGRPIKVGPCNPKSSRQSRWDGSRGSDYSPTFQRWGDWKGADAPVASGEQGPNGAIQHLKQRARGANGAQLYIGGLGKMIDQEHHDTEIQELLDGFEIVTIGKRITPHPDTQSVPGNHHYCFVDLISPEEAERAMTALNGAAVPGGRLRVSLARSKKMPAGDPRINSWHPDHVANANAEAGPAGPAAAVPKQQDEQERREERREQAERQRVIMASNNWRRS</sequence>
<feature type="domain" description="RRM" evidence="4">
    <location>
        <begin position="157"/>
        <end position="243"/>
    </location>
</feature>
<feature type="region of interest" description="Disordered" evidence="3">
    <location>
        <begin position="99"/>
        <end position="141"/>
    </location>
</feature>
<dbReference type="Proteomes" id="UP001304895">
    <property type="component" value="Unassembled WGS sequence"/>
</dbReference>
<dbReference type="PANTHER" id="PTHR21245">
    <property type="entry name" value="HETEROGENEOUS NUCLEAR RIBONUCLEOPROTEIN"/>
    <property type="match status" value="1"/>
</dbReference>
<evidence type="ECO:0000313" key="5">
    <source>
        <dbReference type="EMBL" id="KAK4132045.1"/>
    </source>
</evidence>
<evidence type="ECO:0000256" key="2">
    <source>
        <dbReference type="PROSITE-ProRule" id="PRU00176"/>
    </source>
</evidence>
<gene>
    <name evidence="5" type="ORF">BT67DRAFT_451313</name>
</gene>
<protein>
    <submittedName>
        <fullName evidence="5">RNA-binding domain-containing protein</fullName>
    </submittedName>
</protein>
<feature type="compositionally biased region" description="Basic and acidic residues" evidence="3">
    <location>
        <begin position="280"/>
        <end position="298"/>
    </location>
</feature>
<accession>A0AAN6UFR2</accession>
<evidence type="ECO:0000313" key="6">
    <source>
        <dbReference type="Proteomes" id="UP001304895"/>
    </source>
</evidence>